<comment type="subunit">
    <text evidence="6">HflC and HflK may interact to form a multimeric complex.</text>
</comment>
<dbReference type="SMART" id="SM00244">
    <property type="entry name" value="PHB"/>
    <property type="match status" value="1"/>
</dbReference>
<dbReference type="GO" id="GO:0016020">
    <property type="term" value="C:membrane"/>
    <property type="evidence" value="ECO:0007669"/>
    <property type="project" value="UniProtKB-SubCell"/>
</dbReference>
<keyword evidence="5" id="KW-0472">Membrane</keyword>
<evidence type="ECO:0000256" key="6">
    <source>
        <dbReference type="RuleBase" id="RU364113"/>
    </source>
</evidence>
<dbReference type="CDD" id="cd03404">
    <property type="entry name" value="SPFH_HflK"/>
    <property type="match status" value="1"/>
</dbReference>
<evidence type="ECO:0000256" key="3">
    <source>
        <dbReference type="ARBA" id="ARBA00022692"/>
    </source>
</evidence>
<sequence length="393" mass="42127">MPWNDNANPGPWGSPPSGDDGDRRDAPQRRPQGGGPRRPEGPGGPNFNAGFERLAQRLRNLFGGGPGQGVRPGAVAAIAGGAFALWALSGLYVVQPNEEAVVTTFGAFSRSETPGLRYHLPSPIEHVEKVAVTSLNRIDIGGTADADVPQESLMLTGDQNIVDLDFSVTWRVADASRFLFATRNPEEAIKAVAESAMREVVGKTALQPILTTGRGQVQLQAADLMQRTLDSWGAGVSIVEVQIRSSNPPQEVVAAFREVNNASQDADSAVNEANTYRNRVINEAKGDAARIIQSAQGYREQSVREALGEASRFNQIYGEYRRSPAVTRERLYIETMQRVLAKSNKVIVDGKGTSAPIILPPDVFRPRSAPAPIVQAAPDSTPTPNPPAAKAQP</sequence>
<comment type="caution">
    <text evidence="9">The sequence shown here is derived from an EMBL/GenBank/DDBJ whole genome shotgun (WGS) entry which is preliminary data.</text>
</comment>
<feature type="region of interest" description="Disordered" evidence="7">
    <location>
        <begin position="368"/>
        <end position="393"/>
    </location>
</feature>
<dbReference type="InterPro" id="IPR050710">
    <property type="entry name" value="Band7/mec-2_domain"/>
</dbReference>
<dbReference type="RefSeq" id="WP_111455927.1">
    <property type="nucleotide sequence ID" value="NZ_QFYP01000001.1"/>
</dbReference>
<dbReference type="AlphaFoldDB" id="A0A328AYF8"/>
<keyword evidence="10" id="KW-1185">Reference proteome</keyword>
<evidence type="ECO:0000313" key="9">
    <source>
        <dbReference type="EMBL" id="RAK58634.1"/>
    </source>
</evidence>
<comment type="similarity">
    <text evidence="2 6">Belongs to the band 7/mec-2 family. HflK subfamily.</text>
</comment>
<proteinExistence type="inferred from homology"/>
<reference evidence="10" key="1">
    <citation type="submission" date="2018-05" db="EMBL/GenBank/DDBJ databases">
        <authorList>
            <person name="Li X."/>
        </authorList>
    </citation>
    <scope>NUCLEOTIDE SEQUENCE [LARGE SCALE GENOMIC DNA]</scope>
    <source>
        <strain evidence="10">HKS-05</strain>
    </source>
</reference>
<dbReference type="InterPro" id="IPR001107">
    <property type="entry name" value="Band_7"/>
</dbReference>
<dbReference type="PANTHER" id="PTHR43327">
    <property type="entry name" value="STOMATIN-LIKE PROTEIN 2, MITOCHONDRIAL"/>
    <property type="match status" value="1"/>
</dbReference>
<gene>
    <name evidence="9" type="primary">hflK</name>
    <name evidence="9" type="ORF">DJ021_01895</name>
</gene>
<dbReference type="PANTHER" id="PTHR43327:SF2">
    <property type="entry name" value="MODULATOR OF FTSH PROTEASE HFLK"/>
    <property type="match status" value="1"/>
</dbReference>
<keyword evidence="9" id="KW-0645">Protease</keyword>
<dbReference type="OrthoDB" id="9779595at2"/>
<dbReference type="Proteomes" id="UP000249842">
    <property type="component" value="Unassembled WGS sequence"/>
</dbReference>
<keyword evidence="9" id="KW-0378">Hydrolase</keyword>
<keyword evidence="4" id="KW-1133">Transmembrane helix</keyword>
<dbReference type="GO" id="GO:0006508">
    <property type="term" value="P:proteolysis"/>
    <property type="evidence" value="ECO:0007669"/>
    <property type="project" value="UniProtKB-KW"/>
</dbReference>
<protein>
    <recommendedName>
        <fullName evidence="6">Protein HflK</fullName>
    </recommendedName>
</protein>
<name>A0A328AYF8_9CAUL</name>
<keyword evidence="3" id="KW-0812">Transmembrane</keyword>
<dbReference type="Gene3D" id="3.30.479.30">
    <property type="entry name" value="Band 7 domain"/>
    <property type="match status" value="1"/>
</dbReference>
<feature type="compositionally biased region" description="Low complexity" evidence="7">
    <location>
        <begin position="9"/>
        <end position="18"/>
    </location>
</feature>
<feature type="domain" description="Band 7" evidence="8">
    <location>
        <begin position="89"/>
        <end position="260"/>
    </location>
</feature>
<comment type="function">
    <text evidence="6">HflC and HflK could encode or regulate a protease.</text>
</comment>
<evidence type="ECO:0000256" key="5">
    <source>
        <dbReference type="ARBA" id="ARBA00023136"/>
    </source>
</evidence>
<evidence type="ECO:0000256" key="1">
    <source>
        <dbReference type="ARBA" id="ARBA00004167"/>
    </source>
</evidence>
<evidence type="ECO:0000256" key="4">
    <source>
        <dbReference type="ARBA" id="ARBA00022989"/>
    </source>
</evidence>
<evidence type="ECO:0000313" key="10">
    <source>
        <dbReference type="Proteomes" id="UP000249842"/>
    </source>
</evidence>
<feature type="compositionally biased region" description="Gly residues" evidence="7">
    <location>
        <begin position="32"/>
        <end position="44"/>
    </location>
</feature>
<dbReference type="InterPro" id="IPR010201">
    <property type="entry name" value="HflK"/>
</dbReference>
<dbReference type="Pfam" id="PF01145">
    <property type="entry name" value="Band_7"/>
    <property type="match status" value="1"/>
</dbReference>
<dbReference type="NCBIfam" id="TIGR01933">
    <property type="entry name" value="hflK"/>
    <property type="match status" value="1"/>
</dbReference>
<dbReference type="InterPro" id="IPR036013">
    <property type="entry name" value="Band_7/SPFH_dom_sf"/>
</dbReference>
<dbReference type="GO" id="GO:0008233">
    <property type="term" value="F:peptidase activity"/>
    <property type="evidence" value="ECO:0007669"/>
    <property type="project" value="UniProtKB-KW"/>
</dbReference>
<organism evidence="9 10">
    <name type="scientific">Phenylobacterium hankyongense</name>
    <dbReference type="NCBI Taxonomy" id="1813876"/>
    <lineage>
        <taxon>Bacteria</taxon>
        <taxon>Pseudomonadati</taxon>
        <taxon>Pseudomonadota</taxon>
        <taxon>Alphaproteobacteria</taxon>
        <taxon>Caulobacterales</taxon>
        <taxon>Caulobacteraceae</taxon>
        <taxon>Phenylobacterium</taxon>
    </lineage>
</organism>
<dbReference type="SUPFAM" id="SSF117892">
    <property type="entry name" value="Band 7/SPFH domain"/>
    <property type="match status" value="1"/>
</dbReference>
<evidence type="ECO:0000259" key="8">
    <source>
        <dbReference type="SMART" id="SM00244"/>
    </source>
</evidence>
<evidence type="ECO:0000256" key="7">
    <source>
        <dbReference type="SAM" id="MobiDB-lite"/>
    </source>
</evidence>
<feature type="region of interest" description="Disordered" evidence="7">
    <location>
        <begin position="1"/>
        <end position="49"/>
    </location>
</feature>
<evidence type="ECO:0000256" key="2">
    <source>
        <dbReference type="ARBA" id="ARBA00006971"/>
    </source>
</evidence>
<accession>A0A328AYF8</accession>
<comment type="subcellular location">
    <subcellularLocation>
        <location evidence="1">Membrane</location>
        <topology evidence="1">Single-pass membrane protein</topology>
    </subcellularLocation>
</comment>
<dbReference type="EMBL" id="QFYP01000001">
    <property type="protein sequence ID" value="RAK58634.1"/>
    <property type="molecule type" value="Genomic_DNA"/>
</dbReference>